<evidence type="ECO:0000256" key="3">
    <source>
        <dbReference type="ARBA" id="ARBA00022741"/>
    </source>
</evidence>
<gene>
    <name evidence="8" type="primary">cmk</name>
    <name evidence="10" type="ORF">FIM25_08555</name>
</gene>
<evidence type="ECO:0000259" key="9">
    <source>
        <dbReference type="Pfam" id="PF02224"/>
    </source>
</evidence>
<dbReference type="OrthoDB" id="9807434at2"/>
<comment type="catalytic activity">
    <reaction evidence="7 8">
        <text>CMP + ATP = CDP + ADP</text>
        <dbReference type="Rhea" id="RHEA:11600"/>
        <dbReference type="ChEBI" id="CHEBI:30616"/>
        <dbReference type="ChEBI" id="CHEBI:58069"/>
        <dbReference type="ChEBI" id="CHEBI:60377"/>
        <dbReference type="ChEBI" id="CHEBI:456216"/>
        <dbReference type="EC" id="2.7.4.25"/>
    </reaction>
</comment>
<organism evidence="10 11">
    <name type="scientific">Desulfobotulus mexicanus</name>
    <dbReference type="NCBI Taxonomy" id="2586642"/>
    <lineage>
        <taxon>Bacteria</taxon>
        <taxon>Pseudomonadati</taxon>
        <taxon>Thermodesulfobacteriota</taxon>
        <taxon>Desulfobacteria</taxon>
        <taxon>Desulfobacterales</taxon>
        <taxon>Desulfobacteraceae</taxon>
        <taxon>Desulfobotulus</taxon>
    </lineage>
</organism>
<proteinExistence type="inferred from homology"/>
<evidence type="ECO:0000313" key="10">
    <source>
        <dbReference type="EMBL" id="TYT74642.1"/>
    </source>
</evidence>
<evidence type="ECO:0000313" key="11">
    <source>
        <dbReference type="Proteomes" id="UP000321899"/>
    </source>
</evidence>
<dbReference type="GO" id="GO:0006220">
    <property type="term" value="P:pyrimidine nucleotide metabolic process"/>
    <property type="evidence" value="ECO:0007669"/>
    <property type="project" value="UniProtKB-UniRule"/>
</dbReference>
<dbReference type="Pfam" id="PF02224">
    <property type="entry name" value="Cytidylate_kin"/>
    <property type="match status" value="1"/>
</dbReference>
<keyword evidence="2 8" id="KW-0808">Transferase</keyword>
<dbReference type="EC" id="2.7.4.25" evidence="8"/>
<dbReference type="GO" id="GO:0036430">
    <property type="term" value="F:CMP kinase activity"/>
    <property type="evidence" value="ECO:0007669"/>
    <property type="project" value="RHEA"/>
</dbReference>
<evidence type="ECO:0000256" key="2">
    <source>
        <dbReference type="ARBA" id="ARBA00022679"/>
    </source>
</evidence>
<protein>
    <recommendedName>
        <fullName evidence="8">Cytidylate kinase</fullName>
        <shortName evidence="8">CK</shortName>
        <ecNumber evidence="8">2.7.4.25</ecNumber>
    </recommendedName>
    <alternativeName>
        <fullName evidence="8">Cytidine monophosphate kinase</fullName>
        <shortName evidence="8">CMP kinase</shortName>
    </alternativeName>
</protein>
<dbReference type="SUPFAM" id="SSF52540">
    <property type="entry name" value="P-loop containing nucleoside triphosphate hydrolases"/>
    <property type="match status" value="1"/>
</dbReference>
<dbReference type="InterPro" id="IPR011994">
    <property type="entry name" value="Cytidylate_kinase_dom"/>
</dbReference>
<dbReference type="GO" id="GO:0005524">
    <property type="term" value="F:ATP binding"/>
    <property type="evidence" value="ECO:0007669"/>
    <property type="project" value="UniProtKB-UniRule"/>
</dbReference>
<name>A0A5Q4VED5_9BACT</name>
<dbReference type="CDD" id="cd02020">
    <property type="entry name" value="CMPK"/>
    <property type="match status" value="1"/>
</dbReference>
<dbReference type="HAMAP" id="MF_00238">
    <property type="entry name" value="Cytidyl_kinase_type1"/>
    <property type="match status" value="1"/>
</dbReference>
<reference evidence="10 11" key="1">
    <citation type="submission" date="2019-06" db="EMBL/GenBank/DDBJ databases">
        <title>Desulfobotulus mexicanus sp. nov., a novel sulfate-reducing bacterium isolated from the sediment of an alkaline crater lake in Mexico.</title>
        <authorList>
            <person name="Hirschler-Rea A."/>
        </authorList>
    </citation>
    <scope>NUCLEOTIDE SEQUENCE [LARGE SCALE GENOMIC DNA]</scope>
    <source>
        <strain evidence="10 11">PAR22N</strain>
    </source>
</reference>
<evidence type="ECO:0000256" key="1">
    <source>
        <dbReference type="ARBA" id="ARBA00009427"/>
    </source>
</evidence>
<feature type="domain" description="Cytidylate kinase" evidence="9">
    <location>
        <begin position="6"/>
        <end position="217"/>
    </location>
</feature>
<accession>A0A5Q4VED5</accession>
<comment type="caution">
    <text evidence="10">The sequence shown here is derived from an EMBL/GenBank/DDBJ whole genome shotgun (WGS) entry which is preliminary data.</text>
</comment>
<evidence type="ECO:0000256" key="6">
    <source>
        <dbReference type="ARBA" id="ARBA00047615"/>
    </source>
</evidence>
<comment type="catalytic activity">
    <reaction evidence="6 8">
        <text>dCMP + ATP = dCDP + ADP</text>
        <dbReference type="Rhea" id="RHEA:25094"/>
        <dbReference type="ChEBI" id="CHEBI:30616"/>
        <dbReference type="ChEBI" id="CHEBI:57566"/>
        <dbReference type="ChEBI" id="CHEBI:58593"/>
        <dbReference type="ChEBI" id="CHEBI:456216"/>
        <dbReference type="EC" id="2.7.4.25"/>
    </reaction>
</comment>
<comment type="similarity">
    <text evidence="1 8">Belongs to the cytidylate kinase family. Type 1 subfamily.</text>
</comment>
<evidence type="ECO:0000256" key="7">
    <source>
        <dbReference type="ARBA" id="ARBA00048478"/>
    </source>
</evidence>
<dbReference type="Proteomes" id="UP000321899">
    <property type="component" value="Unassembled WGS sequence"/>
</dbReference>
<comment type="subcellular location">
    <subcellularLocation>
        <location evidence="8">Cytoplasm</location>
    </subcellularLocation>
</comment>
<dbReference type="EMBL" id="VDMB01000009">
    <property type="protein sequence ID" value="TYT74642.1"/>
    <property type="molecule type" value="Genomic_DNA"/>
</dbReference>
<evidence type="ECO:0000256" key="8">
    <source>
        <dbReference type="HAMAP-Rule" id="MF_00238"/>
    </source>
</evidence>
<dbReference type="InterPro" id="IPR027417">
    <property type="entry name" value="P-loop_NTPase"/>
</dbReference>
<keyword evidence="5 8" id="KW-0067">ATP-binding</keyword>
<evidence type="ECO:0000256" key="4">
    <source>
        <dbReference type="ARBA" id="ARBA00022777"/>
    </source>
</evidence>
<dbReference type="Gene3D" id="3.40.50.300">
    <property type="entry name" value="P-loop containing nucleotide triphosphate hydrolases"/>
    <property type="match status" value="1"/>
</dbReference>
<keyword evidence="3 8" id="KW-0547">Nucleotide-binding</keyword>
<feature type="binding site" evidence="8">
    <location>
        <begin position="10"/>
        <end position="18"/>
    </location>
    <ligand>
        <name>ATP</name>
        <dbReference type="ChEBI" id="CHEBI:30616"/>
    </ligand>
</feature>
<dbReference type="InterPro" id="IPR003136">
    <property type="entry name" value="Cytidylate_kin"/>
</dbReference>
<keyword evidence="8" id="KW-0963">Cytoplasm</keyword>
<evidence type="ECO:0000256" key="5">
    <source>
        <dbReference type="ARBA" id="ARBA00022840"/>
    </source>
</evidence>
<keyword evidence="4 8" id="KW-0418">Kinase</keyword>
<keyword evidence="11" id="KW-1185">Reference proteome</keyword>
<dbReference type="NCBIfam" id="TIGR00017">
    <property type="entry name" value="cmk"/>
    <property type="match status" value="1"/>
</dbReference>
<dbReference type="GO" id="GO:0005737">
    <property type="term" value="C:cytoplasm"/>
    <property type="evidence" value="ECO:0007669"/>
    <property type="project" value="UniProtKB-SubCell"/>
</dbReference>
<sequence>MEPIVITIDGPAGAGKTTISRNLADLLSYRYVDTGALYRGVAYCAEKACVNLTDEKQLSSFLQNLKLSLVRDAAGGLKLVADGEDITALIRTPAMSMAASKVAALPLVRSWLLEVQRKLGREKAVVFEGRDMGTVVFPEADVKFFLTADLSVRARRRYAELPEESGQSLDDVFADMKKRDEQDAGRDLAPLVAAHDAIYIDASKFTIDEVLGQMMVFVRAKSGSGSE</sequence>
<dbReference type="AlphaFoldDB" id="A0A5Q4VED5"/>
<dbReference type="GO" id="GO:0036431">
    <property type="term" value="F:dCMP kinase activity"/>
    <property type="evidence" value="ECO:0007669"/>
    <property type="project" value="InterPro"/>
</dbReference>
<dbReference type="RefSeq" id="WP_139448281.1">
    <property type="nucleotide sequence ID" value="NZ_VDMB01000009.1"/>
</dbReference>